<dbReference type="RefSeq" id="WP_073993162.1">
    <property type="nucleotide sequence ID" value="NZ_FQYT01000007.1"/>
</dbReference>
<evidence type="ECO:0000256" key="3">
    <source>
        <dbReference type="ARBA" id="ARBA00022676"/>
    </source>
</evidence>
<dbReference type="InterPro" id="IPR003406">
    <property type="entry name" value="Glyco_trans_14"/>
</dbReference>
<evidence type="ECO:0000256" key="12">
    <source>
        <dbReference type="ARBA" id="ARBA00023157"/>
    </source>
</evidence>
<dbReference type="InterPro" id="IPR043538">
    <property type="entry name" value="XYLT"/>
</dbReference>
<evidence type="ECO:0000256" key="2">
    <source>
        <dbReference type="ARBA" id="ARBA00004648"/>
    </source>
</evidence>
<keyword evidence="5" id="KW-0812">Transmembrane</keyword>
<dbReference type="GO" id="GO:0050650">
    <property type="term" value="P:chondroitin sulfate proteoglycan biosynthetic process"/>
    <property type="evidence" value="ECO:0007669"/>
    <property type="project" value="TreeGrafter"/>
</dbReference>
<evidence type="ECO:0000256" key="4">
    <source>
        <dbReference type="ARBA" id="ARBA00022679"/>
    </source>
</evidence>
<keyword evidence="8" id="KW-0735">Signal-anchor</keyword>
<keyword evidence="11" id="KW-0472">Membrane</keyword>
<evidence type="ECO:0000256" key="14">
    <source>
        <dbReference type="ARBA" id="ARBA00042865"/>
    </source>
</evidence>
<dbReference type="OrthoDB" id="7943907at2"/>
<protein>
    <recommendedName>
        <fullName evidence="14">Peptide O-xylosyltransferase</fullName>
    </recommendedName>
</protein>
<evidence type="ECO:0000256" key="1">
    <source>
        <dbReference type="ARBA" id="ARBA00004323"/>
    </source>
</evidence>
<evidence type="ECO:0000256" key="11">
    <source>
        <dbReference type="ARBA" id="ARBA00023136"/>
    </source>
</evidence>
<dbReference type="AlphaFoldDB" id="A0A1M6EAM8"/>
<name>A0A1M6EAM8_9FIRM</name>
<keyword evidence="10" id="KW-0333">Golgi apparatus</keyword>
<evidence type="ECO:0000256" key="13">
    <source>
        <dbReference type="ARBA" id="ARBA00023180"/>
    </source>
</evidence>
<proteinExistence type="predicted"/>
<evidence type="ECO:0000256" key="6">
    <source>
        <dbReference type="ARBA" id="ARBA00022723"/>
    </source>
</evidence>
<keyword evidence="13" id="KW-0325">Glycoprotein</keyword>
<dbReference type="EMBL" id="FQYT01000007">
    <property type="protein sequence ID" value="SHI82400.1"/>
    <property type="molecule type" value="Genomic_DNA"/>
</dbReference>
<organism evidence="15 16">
    <name type="scientific">Parasporobacterium paucivorans DSM 15970</name>
    <dbReference type="NCBI Taxonomy" id="1122934"/>
    <lineage>
        <taxon>Bacteria</taxon>
        <taxon>Bacillati</taxon>
        <taxon>Bacillota</taxon>
        <taxon>Clostridia</taxon>
        <taxon>Lachnospirales</taxon>
        <taxon>Lachnospiraceae</taxon>
        <taxon>Parasporobacterium</taxon>
    </lineage>
</organism>
<keyword evidence="9" id="KW-1133">Transmembrane helix</keyword>
<keyword evidence="7" id="KW-0256">Endoplasmic reticulum</keyword>
<dbReference type="GO" id="GO:0030158">
    <property type="term" value="F:protein xylosyltransferase activity"/>
    <property type="evidence" value="ECO:0007669"/>
    <property type="project" value="InterPro"/>
</dbReference>
<keyword evidence="3" id="KW-0328">Glycosyltransferase</keyword>
<comment type="subcellular location">
    <subcellularLocation>
        <location evidence="2">Endoplasmic reticulum membrane</location>
        <topology evidence="2">Single-pass type II membrane protein</topology>
    </subcellularLocation>
    <subcellularLocation>
        <location evidence="1">Golgi apparatus membrane</location>
        <topology evidence="1">Single-pass type II membrane protein</topology>
    </subcellularLocation>
</comment>
<reference evidence="15 16" key="1">
    <citation type="submission" date="2016-11" db="EMBL/GenBank/DDBJ databases">
        <authorList>
            <person name="Jaros S."/>
            <person name="Januszkiewicz K."/>
            <person name="Wedrychowicz H."/>
        </authorList>
    </citation>
    <scope>NUCLEOTIDE SEQUENCE [LARGE SCALE GENOMIC DNA]</scope>
    <source>
        <strain evidence="15 16">DSM 15970</strain>
    </source>
</reference>
<dbReference type="STRING" id="1122934.SAMN02745691_00906"/>
<keyword evidence="6" id="KW-0479">Metal-binding</keyword>
<evidence type="ECO:0000256" key="9">
    <source>
        <dbReference type="ARBA" id="ARBA00022989"/>
    </source>
</evidence>
<dbReference type="Pfam" id="PF02485">
    <property type="entry name" value="Branch"/>
    <property type="match status" value="1"/>
</dbReference>
<evidence type="ECO:0000256" key="8">
    <source>
        <dbReference type="ARBA" id="ARBA00022968"/>
    </source>
</evidence>
<gene>
    <name evidence="15" type="ORF">SAMN02745691_00906</name>
</gene>
<keyword evidence="4" id="KW-0808">Transferase</keyword>
<sequence>MGKHAYLIMAHGKFDQLKILLDLLDDPRNDIFLHIDRKAQFDNDMLLPNLRYSKVFIVTRTSVTWGGYSQINCEFQLIKRAVEYFTYDYLHLLSGVDLPIKSQDEIHDFFSRNSGNEYMEIVASESQNEIEKRCKYYWLFQEQLARHEKMNIYRVINWIGIKMQQFLKVKRIPENIKIKKGANWFSITGELAKYIISQEKNIEKWFRHSVCADELFIQTIAYNSEYRGNISGDNFLRLIDWERGNPYIFRLEDYQLIKDSEYLFARKFDLDVDSGIVEMISAITKGGEVK</sequence>
<dbReference type="PANTHER" id="PTHR46025">
    <property type="entry name" value="XYLOSYLTRANSFERASE OXT"/>
    <property type="match status" value="1"/>
</dbReference>
<dbReference type="GO" id="GO:0016020">
    <property type="term" value="C:membrane"/>
    <property type="evidence" value="ECO:0007669"/>
    <property type="project" value="InterPro"/>
</dbReference>
<dbReference type="GO" id="GO:0015012">
    <property type="term" value="P:heparan sulfate proteoglycan biosynthetic process"/>
    <property type="evidence" value="ECO:0007669"/>
    <property type="project" value="TreeGrafter"/>
</dbReference>
<dbReference type="GO" id="GO:0046872">
    <property type="term" value="F:metal ion binding"/>
    <property type="evidence" value="ECO:0007669"/>
    <property type="project" value="UniProtKB-KW"/>
</dbReference>
<evidence type="ECO:0000256" key="7">
    <source>
        <dbReference type="ARBA" id="ARBA00022824"/>
    </source>
</evidence>
<keyword evidence="12" id="KW-1015">Disulfide bond</keyword>
<evidence type="ECO:0000256" key="10">
    <source>
        <dbReference type="ARBA" id="ARBA00023034"/>
    </source>
</evidence>
<dbReference type="Proteomes" id="UP000184342">
    <property type="component" value="Unassembled WGS sequence"/>
</dbReference>
<keyword evidence="16" id="KW-1185">Reference proteome</keyword>
<dbReference type="PANTHER" id="PTHR46025:SF3">
    <property type="entry name" value="XYLOSYLTRANSFERASE OXT"/>
    <property type="match status" value="1"/>
</dbReference>
<evidence type="ECO:0000313" key="15">
    <source>
        <dbReference type="EMBL" id="SHI82400.1"/>
    </source>
</evidence>
<evidence type="ECO:0000256" key="5">
    <source>
        <dbReference type="ARBA" id="ARBA00022692"/>
    </source>
</evidence>
<accession>A0A1M6EAM8</accession>
<evidence type="ECO:0000313" key="16">
    <source>
        <dbReference type="Proteomes" id="UP000184342"/>
    </source>
</evidence>